<dbReference type="AlphaFoldDB" id="A0A0E9U7J0"/>
<organism evidence="1">
    <name type="scientific">Anguilla anguilla</name>
    <name type="common">European freshwater eel</name>
    <name type="synonym">Muraena anguilla</name>
    <dbReference type="NCBI Taxonomy" id="7936"/>
    <lineage>
        <taxon>Eukaryota</taxon>
        <taxon>Metazoa</taxon>
        <taxon>Chordata</taxon>
        <taxon>Craniata</taxon>
        <taxon>Vertebrata</taxon>
        <taxon>Euteleostomi</taxon>
        <taxon>Actinopterygii</taxon>
        <taxon>Neopterygii</taxon>
        <taxon>Teleostei</taxon>
        <taxon>Anguilliformes</taxon>
        <taxon>Anguillidae</taxon>
        <taxon>Anguilla</taxon>
    </lineage>
</organism>
<evidence type="ECO:0000313" key="1">
    <source>
        <dbReference type="EMBL" id="JAH60913.1"/>
    </source>
</evidence>
<sequence length="23" mass="2891">MFPTQENDFLPKPDRRQLRLYII</sequence>
<protein>
    <submittedName>
        <fullName evidence="1">Uncharacterized protein</fullName>
    </submittedName>
</protein>
<reference evidence="1" key="1">
    <citation type="submission" date="2014-11" db="EMBL/GenBank/DDBJ databases">
        <authorList>
            <person name="Amaro Gonzalez C."/>
        </authorList>
    </citation>
    <scope>NUCLEOTIDE SEQUENCE</scope>
</reference>
<reference evidence="1" key="2">
    <citation type="journal article" date="2015" name="Fish Shellfish Immunol.">
        <title>Early steps in the European eel (Anguilla anguilla)-Vibrio vulnificus interaction in the gills: Role of the RtxA13 toxin.</title>
        <authorList>
            <person name="Callol A."/>
            <person name="Pajuelo D."/>
            <person name="Ebbesson L."/>
            <person name="Teles M."/>
            <person name="MacKenzie S."/>
            <person name="Amaro C."/>
        </authorList>
    </citation>
    <scope>NUCLEOTIDE SEQUENCE</scope>
</reference>
<proteinExistence type="predicted"/>
<dbReference type="EMBL" id="GBXM01047664">
    <property type="protein sequence ID" value="JAH60913.1"/>
    <property type="molecule type" value="Transcribed_RNA"/>
</dbReference>
<accession>A0A0E9U7J0</accession>
<name>A0A0E9U7J0_ANGAN</name>